<reference evidence="2" key="1">
    <citation type="submission" date="2022-05" db="EMBL/GenBank/DDBJ databases">
        <authorList>
            <person name="Friedrich I."/>
            <person name="Poehlein A."/>
            <person name="Schneider D."/>
            <person name="Hertel R."/>
            <person name="Daniel R."/>
        </authorList>
    </citation>
    <scope>NUCLEOTIDE SEQUENCE</scope>
</reference>
<proteinExistence type="predicted"/>
<evidence type="ECO:0000313" key="2">
    <source>
        <dbReference type="EMBL" id="UTC29749.1"/>
    </source>
</evidence>
<sequence length="128" mass="15075">MSLPQTLFLLGVVFVWCIGLPLLLHWRNKIVDRDRDERRRREAPERKYLVIPGPMQSKTDGDWHDITASQLIRLYGVRSEECVIYDTQEHRTQEILQRGRPLLLLVLAPRYDGEYRKPDGSPNIRPAR</sequence>
<feature type="transmembrane region" description="Helical" evidence="1">
    <location>
        <begin position="6"/>
        <end position="26"/>
    </location>
</feature>
<keyword evidence="1" id="KW-0472">Membrane</keyword>
<evidence type="ECO:0000313" key="3">
    <source>
        <dbReference type="Proteomes" id="UP001057427"/>
    </source>
</evidence>
<organism evidence="2 3">
    <name type="scientific">Brevundimonas phage vB_BgoS-Bajun</name>
    <dbReference type="NCBI Taxonomy" id="2948594"/>
    <lineage>
        <taxon>Viruses</taxon>
        <taxon>Duplodnaviria</taxon>
        <taxon>Heunggongvirae</taxon>
        <taxon>Uroviricota</taxon>
        <taxon>Caudoviricetes</taxon>
        <taxon>Dolichocephalovirinae</taxon>
    </lineage>
</organism>
<evidence type="ECO:0000256" key="1">
    <source>
        <dbReference type="SAM" id="Phobius"/>
    </source>
</evidence>
<gene>
    <name evidence="2" type="ORF">BAJUN_01190</name>
</gene>
<dbReference type="Proteomes" id="UP001057427">
    <property type="component" value="Segment"/>
</dbReference>
<dbReference type="EMBL" id="ON529858">
    <property type="protein sequence ID" value="UTC29749.1"/>
    <property type="molecule type" value="Genomic_DNA"/>
</dbReference>
<accession>A0A9E7SRZ1</accession>
<keyword evidence="1" id="KW-1133">Transmembrane helix</keyword>
<keyword evidence="3" id="KW-1185">Reference proteome</keyword>
<protein>
    <submittedName>
        <fullName evidence="2">Uncharacterized protein</fullName>
    </submittedName>
</protein>
<name>A0A9E7SRZ1_9CAUD</name>
<keyword evidence="1" id="KW-0812">Transmembrane</keyword>